<dbReference type="PANTHER" id="PTHR43591">
    <property type="entry name" value="METHYLTRANSFERASE"/>
    <property type="match status" value="1"/>
</dbReference>
<dbReference type="Pfam" id="PF13489">
    <property type="entry name" value="Methyltransf_23"/>
    <property type="match status" value="1"/>
</dbReference>
<evidence type="ECO:0000313" key="3">
    <source>
        <dbReference type="Proteomes" id="UP000184330"/>
    </source>
</evidence>
<keyword evidence="1" id="KW-0732">Signal</keyword>
<evidence type="ECO:0000313" key="2">
    <source>
        <dbReference type="EMBL" id="CZR66444.1"/>
    </source>
</evidence>
<dbReference type="InterPro" id="IPR029063">
    <property type="entry name" value="SAM-dependent_MTases_sf"/>
</dbReference>
<dbReference type="OrthoDB" id="2013972at2759"/>
<dbReference type="Proteomes" id="UP000184330">
    <property type="component" value="Unassembled WGS sequence"/>
</dbReference>
<dbReference type="Gene3D" id="3.40.50.150">
    <property type="entry name" value="Vaccinia Virus protein VP39"/>
    <property type="match status" value="1"/>
</dbReference>
<dbReference type="STRING" id="576137.A0A1L7XN58"/>
<dbReference type="AlphaFoldDB" id="A0A1L7XN58"/>
<keyword evidence="2" id="KW-0489">Methyltransferase</keyword>
<protein>
    <submittedName>
        <fullName evidence="2">Related to TAM domain methyltransferase</fullName>
    </submittedName>
</protein>
<dbReference type="PANTHER" id="PTHR43591:SF10">
    <property type="entry name" value="ABC TRANSMEMBRANE TYPE-1 DOMAIN-CONTAINING PROTEIN-RELATED"/>
    <property type="match status" value="1"/>
</dbReference>
<dbReference type="EMBL" id="FJOG01000037">
    <property type="protein sequence ID" value="CZR66444.1"/>
    <property type="molecule type" value="Genomic_DNA"/>
</dbReference>
<gene>
    <name evidence="2" type="ORF">PAC_16345</name>
</gene>
<dbReference type="GO" id="GO:0032259">
    <property type="term" value="P:methylation"/>
    <property type="evidence" value="ECO:0007669"/>
    <property type="project" value="UniProtKB-KW"/>
</dbReference>
<organism evidence="2 3">
    <name type="scientific">Phialocephala subalpina</name>
    <dbReference type="NCBI Taxonomy" id="576137"/>
    <lineage>
        <taxon>Eukaryota</taxon>
        <taxon>Fungi</taxon>
        <taxon>Dikarya</taxon>
        <taxon>Ascomycota</taxon>
        <taxon>Pezizomycotina</taxon>
        <taxon>Leotiomycetes</taxon>
        <taxon>Helotiales</taxon>
        <taxon>Mollisiaceae</taxon>
        <taxon>Phialocephala</taxon>
        <taxon>Phialocephala fortinii species complex</taxon>
    </lineage>
</organism>
<dbReference type="GO" id="GO:0008168">
    <property type="term" value="F:methyltransferase activity"/>
    <property type="evidence" value="ECO:0007669"/>
    <property type="project" value="UniProtKB-KW"/>
</dbReference>
<feature type="chain" id="PRO_5012792606" evidence="1">
    <location>
        <begin position="29"/>
        <end position="345"/>
    </location>
</feature>
<name>A0A1L7XN58_9HELO</name>
<reference evidence="2 3" key="1">
    <citation type="submission" date="2016-03" db="EMBL/GenBank/DDBJ databases">
        <authorList>
            <person name="Ploux O."/>
        </authorList>
    </citation>
    <scope>NUCLEOTIDE SEQUENCE [LARGE SCALE GENOMIC DNA]</scope>
    <source>
        <strain evidence="2 3">UAMH 11012</strain>
    </source>
</reference>
<sequence>MAMNDHLRSKPWQLLLLMPLQSPLQILADDNYETDSAYAESLATSTASLGESVLGYKYENGRRYHAFRDGEYPLPNDEKEQERLDLLHHIFKLMLGGALYIAPLPPNPRRVLDFGTGTGIWALDMADENPGAEVIGTDLSPIQPLWVAPNSRFVVDDVEDEWAYPPSLAFDFIHGRGMAGSIKDWGKLYTQIFKNLKPGGFLEMQEYETWIRSDDGTLDNCPCIIEWQQKIDEASKAFGKRMNVAAEQKEKMIAAGFEDVTEVVHKLPLGPWPKDPRQKEIGRYELVQMLDAVEPFTLAIFTRTLGWSNVEAQALMGGVRNELKDRRNHLYVLVHFIYGKKPEKP</sequence>
<proteinExistence type="predicted"/>
<keyword evidence="2" id="KW-0808">Transferase</keyword>
<dbReference type="SUPFAM" id="SSF53335">
    <property type="entry name" value="S-adenosyl-L-methionine-dependent methyltransferases"/>
    <property type="match status" value="1"/>
</dbReference>
<keyword evidence="3" id="KW-1185">Reference proteome</keyword>
<feature type="signal peptide" evidence="1">
    <location>
        <begin position="1"/>
        <end position="28"/>
    </location>
</feature>
<evidence type="ECO:0000256" key="1">
    <source>
        <dbReference type="SAM" id="SignalP"/>
    </source>
</evidence>
<accession>A0A1L7XN58</accession>
<dbReference type="CDD" id="cd02440">
    <property type="entry name" value="AdoMet_MTases"/>
    <property type="match status" value="1"/>
</dbReference>